<sequence>MAKYDRDTAVAAVASFYEFFAALPASSPVVINYPPVGGWPDITPESLAPLKKTDKVIDLYKHLPYPKDHIEISFSTSPTWWYGHSLKPVFERPRGIERISPCGAGEIPAHVAILTNGGRDGSWLFLDTEEGTITDWIQQEHPERAEPSQDSPDAWRAYRTLPITEFFEEWKVKFRSLEWMRVLEGDDYDTIGSGEGKENGAEMKALYVEYGWQTDQWRPDDFKVAALAWRQKMREEVLAMDEEEEESDV</sequence>
<comment type="caution">
    <text evidence="1">The sequence shown here is derived from an EMBL/GenBank/DDBJ whole genome shotgun (WGS) entry which is preliminary data.</text>
</comment>
<protein>
    <submittedName>
        <fullName evidence="1">Uncharacterized protein</fullName>
    </submittedName>
</protein>
<organism evidence="1 2">
    <name type="scientific">Lachnellula cervina</name>
    <dbReference type="NCBI Taxonomy" id="1316786"/>
    <lineage>
        <taxon>Eukaryota</taxon>
        <taxon>Fungi</taxon>
        <taxon>Dikarya</taxon>
        <taxon>Ascomycota</taxon>
        <taxon>Pezizomycotina</taxon>
        <taxon>Leotiomycetes</taxon>
        <taxon>Helotiales</taxon>
        <taxon>Lachnaceae</taxon>
        <taxon>Lachnellula</taxon>
    </lineage>
</organism>
<dbReference type="AlphaFoldDB" id="A0A7D8URJ1"/>
<keyword evidence="2" id="KW-1185">Reference proteome</keyword>
<gene>
    <name evidence="1" type="ORF">LCER1_G005244</name>
</gene>
<proteinExistence type="predicted"/>
<evidence type="ECO:0000313" key="1">
    <source>
        <dbReference type="EMBL" id="TVY52894.1"/>
    </source>
</evidence>
<dbReference type="Proteomes" id="UP000481288">
    <property type="component" value="Unassembled WGS sequence"/>
</dbReference>
<evidence type="ECO:0000313" key="2">
    <source>
        <dbReference type="Proteomes" id="UP000481288"/>
    </source>
</evidence>
<reference evidence="1 2" key="1">
    <citation type="submission" date="2018-05" db="EMBL/GenBank/DDBJ databases">
        <title>Whole genome sequencing for identification of molecular markers to develop diagnostic detection tools for the regulated plant pathogen Lachnellula willkommii.</title>
        <authorList>
            <person name="Giroux E."/>
            <person name="Bilodeau G."/>
        </authorList>
    </citation>
    <scope>NUCLEOTIDE SEQUENCE [LARGE SCALE GENOMIC DNA]</scope>
    <source>
        <strain evidence="1 2">CBS 625.97</strain>
    </source>
</reference>
<dbReference type="OrthoDB" id="5343383at2759"/>
<name>A0A7D8URJ1_9HELO</name>
<accession>A0A7D8URJ1</accession>
<dbReference type="EMBL" id="QGMG01000533">
    <property type="protein sequence ID" value="TVY52894.1"/>
    <property type="molecule type" value="Genomic_DNA"/>
</dbReference>